<feature type="region of interest" description="Disordered" evidence="1">
    <location>
        <begin position="315"/>
        <end position="363"/>
    </location>
</feature>
<sequence length="860" mass="91760">MASLFLWYDCSCNDAMPDASCHTLLWGLRAIKVHCPFNMNLMRRDNFQKIVVSSGVCCLLTDGERFQSLSKNTDSLIQRKQLVERRHSSMCKPSPSPASPACNSRTSLVQMKPKSCISGHNPVSSNSKPFKTPKDNLLTSSSKQHTVFPSKVSRDKPCVPVPVVSLEKIPNLVKADGANVKMNSATTTTITSSSASSSTIPAPTLVKSGLTSKSVPPSPEKILNGRGIVVPSIDKKHQNGTKSSNKPYKRLSVSLLVVLAGFRAAMEALWPLCGGQQACSSAAAQPSPQAQPGVAAAAAALVLADAISELSLHRPSSANSINSNSSSNHSGYVPELPLPSMGGDITSRLSSDEGEADGAEESEKLDCHFSGHHPRPLGFCSYGSRLMGRGYYVFDRRWDHFRFALNSMVEKHLNSQMWKKIPPAADSPMPSPAAHVSTPFPASVLQPFSNPSAVYIPSTPISSRITSSYIMTSAMLSNAAFVTTAETNSIMSHTTAFPHVAASLSIMDSTFKAPSAVSPVPAVIPSPSHKPSKTKTSKSSKVKDLSSRSDESSSNKKKKPQSSSSSSSSSSLSLQTSSSSSFSGSHKKNCVLNPSSTLNSYQATSSYNSVSVHNTNNGTSPLSAKSEPSGRTSLSSSSTDSVKHMSMVVSSIDSSNLSVSSLVHHSGDHSLGAHNAVSSLPLSFDKSEGKKRKNSSSSSKACKITKMPGMNSVHRKSTANLISAVPDPTSSSISRQDVAHKNKWNLEKKMIGKNSSVALSQSSPSSTSNPVHNRQVLERVKAGRRAEGEYPFLMDEANVDAMFSLLDVLGQGYIRPAQYREALKTLGLSTEDLELEDDVNITRDVFKEGMGGTTARDEID</sequence>
<feature type="compositionally biased region" description="Low complexity" evidence="1">
    <location>
        <begin position="316"/>
        <end position="330"/>
    </location>
</feature>
<dbReference type="PANTHER" id="PTHR15117:SF9">
    <property type="entry name" value="ATAXIN-7-LIKE PROTEIN 1"/>
    <property type="match status" value="1"/>
</dbReference>
<feature type="compositionally biased region" description="Low complexity" evidence="1">
    <location>
        <begin position="695"/>
        <end position="706"/>
    </location>
</feature>
<feature type="compositionally biased region" description="Basic and acidic residues" evidence="1">
    <location>
        <begin position="541"/>
        <end position="554"/>
    </location>
</feature>
<dbReference type="InterPro" id="IPR052237">
    <property type="entry name" value="Ataxin-7-like_regulator"/>
</dbReference>
<dbReference type="EMBL" id="QRBI01000112">
    <property type="protein sequence ID" value="RMC10351.1"/>
    <property type="molecule type" value="Genomic_DNA"/>
</dbReference>
<feature type="domain" description="EF-hand" evidence="2">
    <location>
        <begin position="794"/>
        <end position="829"/>
    </location>
</feature>
<name>A0A3M0KCT9_HIRRU</name>
<feature type="compositionally biased region" description="Basic residues" evidence="1">
    <location>
        <begin position="530"/>
        <end position="540"/>
    </location>
</feature>
<feature type="compositionally biased region" description="Low complexity" evidence="1">
    <location>
        <begin position="626"/>
        <end position="642"/>
    </location>
</feature>
<dbReference type="PROSITE" id="PS50222">
    <property type="entry name" value="EF_HAND_2"/>
    <property type="match status" value="1"/>
</dbReference>
<proteinExistence type="predicted"/>
<keyword evidence="4" id="KW-1185">Reference proteome</keyword>
<protein>
    <recommendedName>
        <fullName evidence="2">EF-hand domain-containing protein</fullName>
    </recommendedName>
</protein>
<dbReference type="InterPro" id="IPR002048">
    <property type="entry name" value="EF_hand_dom"/>
</dbReference>
<dbReference type="OrthoDB" id="21678at2759"/>
<comment type="caution">
    <text evidence="3">The sequence shown here is derived from an EMBL/GenBank/DDBJ whole genome shotgun (WGS) entry which is preliminary data.</text>
</comment>
<accession>A0A3M0KCT9</accession>
<reference evidence="3 4" key="1">
    <citation type="submission" date="2018-07" db="EMBL/GenBank/DDBJ databases">
        <title>A high quality draft genome assembly of the barn swallow (H. rustica rustica).</title>
        <authorList>
            <person name="Formenti G."/>
            <person name="Chiara M."/>
            <person name="Poveda L."/>
            <person name="Francoijs K.-J."/>
            <person name="Bonisoli-Alquati A."/>
            <person name="Canova L."/>
            <person name="Gianfranceschi L."/>
            <person name="Horner D.S."/>
            <person name="Saino N."/>
        </authorList>
    </citation>
    <scope>NUCLEOTIDE SEQUENCE [LARGE SCALE GENOMIC DNA]</scope>
    <source>
        <strain evidence="3">Chelidonia</strain>
        <tissue evidence="3">Blood</tissue>
    </source>
</reference>
<feature type="compositionally biased region" description="Low complexity" evidence="1">
    <location>
        <begin position="561"/>
        <end position="584"/>
    </location>
</feature>
<dbReference type="Pfam" id="PF24548">
    <property type="entry name" value="EF_EFCAB10_C"/>
    <property type="match status" value="1"/>
</dbReference>
<gene>
    <name evidence="3" type="ORF">DUI87_13154</name>
</gene>
<feature type="compositionally biased region" description="Low complexity" evidence="1">
    <location>
        <begin position="517"/>
        <end position="529"/>
    </location>
</feature>
<feature type="region of interest" description="Disordered" evidence="1">
    <location>
        <begin position="683"/>
        <end position="713"/>
    </location>
</feature>
<evidence type="ECO:0000259" key="2">
    <source>
        <dbReference type="PROSITE" id="PS50222"/>
    </source>
</evidence>
<feature type="region of interest" description="Disordered" evidence="1">
    <location>
        <begin position="517"/>
        <end position="587"/>
    </location>
</feature>
<dbReference type="PANTHER" id="PTHR15117">
    <property type="entry name" value="ATAXIN 7 RELATED"/>
    <property type="match status" value="1"/>
</dbReference>
<dbReference type="Proteomes" id="UP000269221">
    <property type="component" value="Unassembled WGS sequence"/>
</dbReference>
<feature type="region of interest" description="Disordered" evidence="1">
    <location>
        <begin position="612"/>
        <end position="642"/>
    </location>
</feature>
<evidence type="ECO:0000256" key="1">
    <source>
        <dbReference type="SAM" id="MobiDB-lite"/>
    </source>
</evidence>
<organism evidence="3 4">
    <name type="scientific">Hirundo rustica rustica</name>
    <dbReference type="NCBI Taxonomy" id="333673"/>
    <lineage>
        <taxon>Eukaryota</taxon>
        <taxon>Metazoa</taxon>
        <taxon>Chordata</taxon>
        <taxon>Craniata</taxon>
        <taxon>Vertebrata</taxon>
        <taxon>Euteleostomi</taxon>
        <taxon>Archelosauria</taxon>
        <taxon>Archosauria</taxon>
        <taxon>Dinosauria</taxon>
        <taxon>Saurischia</taxon>
        <taxon>Theropoda</taxon>
        <taxon>Coelurosauria</taxon>
        <taxon>Aves</taxon>
        <taxon>Neognathae</taxon>
        <taxon>Neoaves</taxon>
        <taxon>Telluraves</taxon>
        <taxon>Australaves</taxon>
        <taxon>Passeriformes</taxon>
        <taxon>Sylvioidea</taxon>
        <taxon>Hirundinidae</taxon>
        <taxon>Hirundo</taxon>
    </lineage>
</organism>
<feature type="compositionally biased region" description="Polar residues" evidence="1">
    <location>
        <begin position="612"/>
        <end position="623"/>
    </location>
</feature>
<evidence type="ECO:0000313" key="3">
    <source>
        <dbReference type="EMBL" id="RMC10351.1"/>
    </source>
</evidence>
<evidence type="ECO:0000313" key="4">
    <source>
        <dbReference type="Proteomes" id="UP000269221"/>
    </source>
</evidence>
<dbReference type="STRING" id="333673.A0A3M0KCT9"/>
<dbReference type="GO" id="GO:0005509">
    <property type="term" value="F:calcium ion binding"/>
    <property type="evidence" value="ECO:0007669"/>
    <property type="project" value="InterPro"/>
</dbReference>
<dbReference type="AlphaFoldDB" id="A0A3M0KCT9"/>
<dbReference type="InterPro" id="IPR056587">
    <property type="entry name" value="EF_EFCAB10_C"/>
</dbReference>